<keyword evidence="2" id="KW-1185">Reference proteome</keyword>
<proteinExistence type="predicted"/>
<dbReference type="NCBIfam" id="TIGR02681">
    <property type="entry name" value="phage_pRha"/>
    <property type="match status" value="1"/>
</dbReference>
<dbReference type="Proteomes" id="UP000054874">
    <property type="component" value="Unassembled WGS sequence"/>
</dbReference>
<gene>
    <name evidence="1" type="ORF">ASU35_05895</name>
</gene>
<name>A0A0V8QIX1_9FIRM</name>
<dbReference type="Pfam" id="PF09669">
    <property type="entry name" value="Phage_pRha"/>
    <property type="match status" value="1"/>
</dbReference>
<dbReference type="InterPro" id="IPR014054">
    <property type="entry name" value="Phage_regulatory_Rha"/>
</dbReference>
<reference evidence="1 2" key="1">
    <citation type="submission" date="2015-11" db="EMBL/GenBank/DDBJ databases">
        <title>Butyribacter intestini gen. nov., sp. nov., a butyric acid-producing bacterium of the family Lachnospiraceae isolated from the human faeces.</title>
        <authorList>
            <person name="Zou Y."/>
            <person name="Xue W."/>
            <person name="Luo G."/>
            <person name="Lv M."/>
        </authorList>
    </citation>
    <scope>NUCLEOTIDE SEQUENCE [LARGE SCALE GENOMIC DNA]</scope>
    <source>
        <strain evidence="1 2">ACET-33324</strain>
    </source>
</reference>
<protein>
    <submittedName>
        <fullName evidence="1">Transcriptional regulator</fullName>
    </submittedName>
</protein>
<dbReference type="EMBL" id="LNAM01000024">
    <property type="protein sequence ID" value="KSV60339.1"/>
    <property type="molecule type" value="Genomic_DNA"/>
</dbReference>
<evidence type="ECO:0000313" key="1">
    <source>
        <dbReference type="EMBL" id="KSV60339.1"/>
    </source>
</evidence>
<evidence type="ECO:0000313" key="2">
    <source>
        <dbReference type="Proteomes" id="UP000054874"/>
    </source>
</evidence>
<comment type="caution">
    <text evidence="1">The sequence shown here is derived from an EMBL/GenBank/DDBJ whole genome shotgun (WGS) entry which is preliminary data.</text>
</comment>
<dbReference type="AlphaFoldDB" id="A0A0V8QIX1"/>
<accession>A0A0V8QIX1</accession>
<organism evidence="1 2">
    <name type="scientific">Acetivibrio ethanolgignens</name>
    <dbReference type="NCBI Taxonomy" id="290052"/>
    <lineage>
        <taxon>Bacteria</taxon>
        <taxon>Bacillati</taxon>
        <taxon>Bacillota</taxon>
        <taxon>Clostridia</taxon>
        <taxon>Eubacteriales</taxon>
        <taxon>Oscillospiraceae</taxon>
        <taxon>Acetivibrio</taxon>
    </lineage>
</organism>
<sequence length="220" mass="25663">MNKLVYLKNDEAVCDSLLVAEKFGKRHADVLEKIEKILSDEPTENSVRCFKKTSYRDAKGEIRPMYLMNRDGFTFLVMGFTGKKANEWKWNYINAFNSMETILRERSTEVWLETRQQGKLTRKAETDVIQQLIKYAKEQGSTHADMLYITYSKLSNKMAGIKKRDEATVSQLNNLSLMENIILNCIQNGIMLEKHYKVIYQDCKRRLEAFKDIAYLETAS</sequence>
<dbReference type="STRING" id="290052.ASU35_05895"/>
<dbReference type="OrthoDB" id="9812611at2"/>